<feature type="signal peptide" evidence="5">
    <location>
        <begin position="1"/>
        <end position="23"/>
    </location>
</feature>
<proteinExistence type="inferred from homology"/>
<dbReference type="PANTHER" id="PTHR48043:SF159">
    <property type="entry name" value="EG:EG0003.4 PROTEIN-RELATED"/>
    <property type="match status" value="1"/>
</dbReference>
<dbReference type="PhylomeDB" id="B4KAJ0"/>
<keyword evidence="2 4" id="KW-0328">Glycosyltransferase</keyword>
<dbReference type="InterPro" id="IPR050271">
    <property type="entry name" value="UDP-glycosyltransferase"/>
</dbReference>
<dbReference type="OMA" id="RSQYIFV"/>
<comment type="subcellular location">
    <subcellularLocation>
        <location evidence="5">Membrane</location>
        <topology evidence="5">Single-pass membrane protein</topology>
    </subcellularLocation>
</comment>
<dbReference type="FunFam" id="3.40.50.2000:FF:000050">
    <property type="entry name" value="UDP-glucuronosyltransferase"/>
    <property type="match status" value="1"/>
</dbReference>
<dbReference type="GO" id="GO:0015020">
    <property type="term" value="F:glucuronosyltransferase activity"/>
    <property type="evidence" value="ECO:0007669"/>
    <property type="project" value="UniProtKB-EC"/>
</dbReference>
<dbReference type="Gene3D" id="3.40.50.2000">
    <property type="entry name" value="Glycogen Phosphorylase B"/>
    <property type="match status" value="2"/>
</dbReference>
<dbReference type="InterPro" id="IPR002213">
    <property type="entry name" value="UDP_glucos_trans"/>
</dbReference>
<evidence type="ECO:0000256" key="1">
    <source>
        <dbReference type="ARBA" id="ARBA00009995"/>
    </source>
</evidence>
<gene>
    <name evidence="6" type="primary">Dmoj\GI22630</name>
    <name evidence="6" type="ORF">Dmoj_GI22630</name>
</gene>
<dbReference type="Pfam" id="PF00201">
    <property type="entry name" value="UDPGT"/>
    <property type="match status" value="1"/>
</dbReference>
<evidence type="ECO:0000313" key="6">
    <source>
        <dbReference type="EMBL" id="EDW15703.1"/>
    </source>
</evidence>
<dbReference type="HOGENOM" id="CLU_012949_0_2_1"/>
<keyword evidence="5" id="KW-0732">Signal</keyword>
<comment type="similarity">
    <text evidence="1 4">Belongs to the UDP-glycosyltransferase family.</text>
</comment>
<dbReference type="AlphaFoldDB" id="B4KAJ0"/>
<dbReference type="SUPFAM" id="SSF53756">
    <property type="entry name" value="UDP-Glycosyltransferase/glycogen phosphorylase"/>
    <property type="match status" value="1"/>
</dbReference>
<dbReference type="eggNOG" id="KOG1192">
    <property type="taxonomic scope" value="Eukaryota"/>
</dbReference>
<evidence type="ECO:0000313" key="7">
    <source>
        <dbReference type="Proteomes" id="UP000009192"/>
    </source>
</evidence>
<dbReference type="FunCoup" id="B4KAJ0">
    <property type="interactions" value="222"/>
</dbReference>
<sequence length="520" mass="59350">MKCLTLLFLALITLIGRPLRTEGAKILATLAFPGRSQYIFAEAYLKALAARGHEVTVINTFENKPVPNMRFLSAPKIHKHYAEAMQIMQADESFLQKQKSFSWLLEMIAECLLENESVQELLRSGETFDLVIAEVLHTESLYGFAQHFNATLMGFSTYGTDYNIDELMGNISPMAYNPLISSPRSNPMNFVERLENNLEIWLEKLVYMFYHYPKMEKQYSKYFPNATRTLPEVLDSFSLILLGQHFSVSYPRPYLPNMIEVGGLHISHKPKALPGDIKQFIESSAHGVIYFSLGSNVRSKDLPESTRDTLLKVFGSLKQRVLWKFEDNLLPGKPDNVFISKWFPQPDILAHPNVKLFITHGGLLSTMESIYFGKPVLGLPVFYDQFMNVKRATSMGFGLGLDLMNLKAPELEQAINALLTTRSYSRAASLLSKRYLDQPEPALDRAIWWTEYLTRHEDLSHLRAPSRDMSFIQLHSLDTISVILGLPLIGLYLLIKLSRRLLRALYGNKQKNTNKQKNIN</sequence>
<keyword evidence="3 4" id="KW-0808">Transferase</keyword>
<dbReference type="InterPro" id="IPR035595">
    <property type="entry name" value="UDP_glycos_trans_CS"/>
</dbReference>
<protein>
    <recommendedName>
        <fullName evidence="5">UDP-glucuronosyltransferase</fullName>
        <ecNumber evidence="5">2.4.1.17</ecNumber>
    </recommendedName>
</protein>
<keyword evidence="5" id="KW-0472">Membrane</keyword>
<evidence type="ECO:0000256" key="3">
    <source>
        <dbReference type="ARBA" id="ARBA00022679"/>
    </source>
</evidence>
<dbReference type="PANTHER" id="PTHR48043">
    <property type="entry name" value="EG:EG0003.4 PROTEIN-RELATED"/>
    <property type="match status" value="1"/>
</dbReference>
<dbReference type="EMBL" id="CH933806">
    <property type="protein sequence ID" value="EDW15703.1"/>
    <property type="molecule type" value="Genomic_DNA"/>
</dbReference>
<reference evidence="6 7" key="1">
    <citation type="journal article" date="2007" name="Nature">
        <title>Evolution of genes and genomes on the Drosophila phylogeny.</title>
        <authorList>
            <consortium name="Drosophila 12 Genomes Consortium"/>
            <person name="Clark A.G."/>
            <person name="Eisen M.B."/>
            <person name="Smith D.R."/>
            <person name="Bergman C.M."/>
            <person name="Oliver B."/>
            <person name="Markow T.A."/>
            <person name="Kaufman T.C."/>
            <person name="Kellis M."/>
            <person name="Gelbart W."/>
            <person name="Iyer V.N."/>
            <person name="Pollard D.A."/>
            <person name="Sackton T.B."/>
            <person name="Larracuente A.M."/>
            <person name="Singh N.D."/>
            <person name="Abad J.P."/>
            <person name="Abt D.N."/>
            <person name="Adryan B."/>
            <person name="Aguade M."/>
            <person name="Akashi H."/>
            <person name="Anderson W.W."/>
            <person name="Aquadro C.F."/>
            <person name="Ardell D.H."/>
            <person name="Arguello R."/>
            <person name="Artieri C.G."/>
            <person name="Barbash D.A."/>
            <person name="Barker D."/>
            <person name="Barsanti P."/>
            <person name="Batterham P."/>
            <person name="Batzoglou S."/>
            <person name="Begun D."/>
            <person name="Bhutkar A."/>
            <person name="Blanco E."/>
            <person name="Bosak S.A."/>
            <person name="Bradley R.K."/>
            <person name="Brand A.D."/>
            <person name="Brent M.R."/>
            <person name="Brooks A.N."/>
            <person name="Brown R.H."/>
            <person name="Butlin R.K."/>
            <person name="Caggese C."/>
            <person name="Calvi B.R."/>
            <person name="Bernardo de Carvalho A."/>
            <person name="Caspi A."/>
            <person name="Castrezana S."/>
            <person name="Celniker S.E."/>
            <person name="Chang J.L."/>
            <person name="Chapple C."/>
            <person name="Chatterji S."/>
            <person name="Chinwalla A."/>
            <person name="Civetta A."/>
            <person name="Clifton S.W."/>
            <person name="Comeron J.M."/>
            <person name="Costello J.C."/>
            <person name="Coyne J.A."/>
            <person name="Daub J."/>
            <person name="David R.G."/>
            <person name="Delcher A.L."/>
            <person name="Delehaunty K."/>
            <person name="Do C.B."/>
            <person name="Ebling H."/>
            <person name="Edwards K."/>
            <person name="Eickbush T."/>
            <person name="Evans J.D."/>
            <person name="Filipski A."/>
            <person name="Findeiss S."/>
            <person name="Freyhult E."/>
            <person name="Fulton L."/>
            <person name="Fulton R."/>
            <person name="Garcia A.C."/>
            <person name="Gardiner A."/>
            <person name="Garfield D.A."/>
            <person name="Garvin B.E."/>
            <person name="Gibson G."/>
            <person name="Gilbert D."/>
            <person name="Gnerre S."/>
            <person name="Godfrey J."/>
            <person name="Good R."/>
            <person name="Gotea V."/>
            <person name="Gravely B."/>
            <person name="Greenberg A.J."/>
            <person name="Griffiths-Jones S."/>
            <person name="Gross S."/>
            <person name="Guigo R."/>
            <person name="Gustafson E.A."/>
            <person name="Haerty W."/>
            <person name="Hahn M.W."/>
            <person name="Halligan D.L."/>
            <person name="Halpern A.L."/>
            <person name="Halter G.M."/>
            <person name="Han M.V."/>
            <person name="Heger A."/>
            <person name="Hillier L."/>
            <person name="Hinrichs A.S."/>
            <person name="Holmes I."/>
            <person name="Hoskins R.A."/>
            <person name="Hubisz M.J."/>
            <person name="Hultmark D."/>
            <person name="Huntley M.A."/>
            <person name="Jaffe D.B."/>
            <person name="Jagadeeshan S."/>
            <person name="Jeck W.R."/>
            <person name="Johnson J."/>
            <person name="Jones C.D."/>
            <person name="Jordan W.C."/>
            <person name="Karpen G.H."/>
            <person name="Kataoka E."/>
            <person name="Keightley P.D."/>
            <person name="Kheradpour P."/>
            <person name="Kirkness E.F."/>
            <person name="Koerich L.B."/>
            <person name="Kristiansen K."/>
            <person name="Kudrna D."/>
            <person name="Kulathinal R.J."/>
            <person name="Kumar S."/>
            <person name="Kwok R."/>
            <person name="Lander E."/>
            <person name="Langley C.H."/>
            <person name="Lapoint R."/>
            <person name="Lazzaro B.P."/>
            <person name="Lee S.J."/>
            <person name="Levesque L."/>
            <person name="Li R."/>
            <person name="Lin C.F."/>
            <person name="Lin M.F."/>
            <person name="Lindblad-Toh K."/>
            <person name="Llopart A."/>
            <person name="Long M."/>
            <person name="Low L."/>
            <person name="Lozovsky E."/>
            <person name="Lu J."/>
            <person name="Luo M."/>
            <person name="Machado C.A."/>
            <person name="Makalowski W."/>
            <person name="Marzo M."/>
            <person name="Matsuda M."/>
            <person name="Matzkin L."/>
            <person name="McAllister B."/>
            <person name="McBride C.S."/>
            <person name="McKernan B."/>
            <person name="McKernan K."/>
            <person name="Mendez-Lago M."/>
            <person name="Minx P."/>
            <person name="Mollenhauer M.U."/>
            <person name="Montooth K."/>
            <person name="Mount S.M."/>
            <person name="Mu X."/>
            <person name="Myers E."/>
            <person name="Negre B."/>
            <person name="Newfeld S."/>
            <person name="Nielsen R."/>
            <person name="Noor M.A."/>
            <person name="O'Grady P."/>
            <person name="Pachter L."/>
            <person name="Papaceit M."/>
            <person name="Parisi M.J."/>
            <person name="Parisi M."/>
            <person name="Parts L."/>
            <person name="Pedersen J.S."/>
            <person name="Pesole G."/>
            <person name="Phillippy A.M."/>
            <person name="Ponting C.P."/>
            <person name="Pop M."/>
            <person name="Porcelli D."/>
            <person name="Powell J.R."/>
            <person name="Prohaska S."/>
            <person name="Pruitt K."/>
            <person name="Puig M."/>
            <person name="Quesneville H."/>
            <person name="Ram K.R."/>
            <person name="Rand D."/>
            <person name="Rasmussen M.D."/>
            <person name="Reed L.K."/>
            <person name="Reenan R."/>
            <person name="Reily A."/>
            <person name="Remington K.A."/>
            <person name="Rieger T.T."/>
            <person name="Ritchie M.G."/>
            <person name="Robin C."/>
            <person name="Rogers Y.H."/>
            <person name="Rohde C."/>
            <person name="Rozas J."/>
            <person name="Rubenfield M.J."/>
            <person name="Ruiz A."/>
            <person name="Russo S."/>
            <person name="Salzberg S.L."/>
            <person name="Sanchez-Gracia A."/>
            <person name="Saranga D.J."/>
            <person name="Sato H."/>
            <person name="Schaeffer S.W."/>
            <person name="Schatz M.C."/>
            <person name="Schlenke T."/>
            <person name="Schwartz R."/>
            <person name="Segarra C."/>
            <person name="Singh R.S."/>
            <person name="Sirot L."/>
            <person name="Sirota M."/>
            <person name="Sisneros N.B."/>
            <person name="Smith C.D."/>
            <person name="Smith T.F."/>
            <person name="Spieth J."/>
            <person name="Stage D.E."/>
            <person name="Stark A."/>
            <person name="Stephan W."/>
            <person name="Strausberg R.L."/>
            <person name="Strempel S."/>
            <person name="Sturgill D."/>
            <person name="Sutton G."/>
            <person name="Sutton G.G."/>
            <person name="Tao W."/>
            <person name="Teichmann S."/>
            <person name="Tobari Y.N."/>
            <person name="Tomimura Y."/>
            <person name="Tsolas J.M."/>
            <person name="Valente V.L."/>
            <person name="Venter E."/>
            <person name="Venter J.C."/>
            <person name="Vicario S."/>
            <person name="Vieira F.G."/>
            <person name="Vilella A.J."/>
            <person name="Villasante A."/>
            <person name="Walenz B."/>
            <person name="Wang J."/>
            <person name="Wasserman M."/>
            <person name="Watts T."/>
            <person name="Wilson D."/>
            <person name="Wilson R.K."/>
            <person name="Wing R.A."/>
            <person name="Wolfner M.F."/>
            <person name="Wong A."/>
            <person name="Wong G.K."/>
            <person name="Wu C.I."/>
            <person name="Wu G."/>
            <person name="Yamamoto D."/>
            <person name="Yang H.P."/>
            <person name="Yang S.P."/>
            <person name="Yorke J.A."/>
            <person name="Yoshida K."/>
            <person name="Zdobnov E."/>
            <person name="Zhang P."/>
            <person name="Zhang Y."/>
            <person name="Zimin A.V."/>
            <person name="Baldwin J."/>
            <person name="Abdouelleil A."/>
            <person name="Abdulkadir J."/>
            <person name="Abebe A."/>
            <person name="Abera B."/>
            <person name="Abreu J."/>
            <person name="Acer S.C."/>
            <person name="Aftuck L."/>
            <person name="Alexander A."/>
            <person name="An P."/>
            <person name="Anderson E."/>
            <person name="Anderson S."/>
            <person name="Arachi H."/>
            <person name="Azer M."/>
            <person name="Bachantsang P."/>
            <person name="Barry A."/>
            <person name="Bayul T."/>
            <person name="Berlin A."/>
            <person name="Bessette D."/>
            <person name="Bloom T."/>
            <person name="Blye J."/>
            <person name="Boguslavskiy L."/>
            <person name="Bonnet C."/>
            <person name="Boukhgalter B."/>
            <person name="Bourzgui I."/>
            <person name="Brown A."/>
            <person name="Cahill P."/>
            <person name="Channer S."/>
            <person name="Cheshatsang Y."/>
            <person name="Chuda L."/>
            <person name="Citroen M."/>
            <person name="Collymore A."/>
            <person name="Cooke P."/>
            <person name="Costello M."/>
            <person name="D'Aco K."/>
            <person name="Daza R."/>
            <person name="De Haan G."/>
            <person name="DeGray S."/>
            <person name="DeMaso C."/>
            <person name="Dhargay N."/>
            <person name="Dooley K."/>
            <person name="Dooley E."/>
            <person name="Doricent M."/>
            <person name="Dorje P."/>
            <person name="Dorjee K."/>
            <person name="Dupes A."/>
            <person name="Elong R."/>
            <person name="Falk J."/>
            <person name="Farina A."/>
            <person name="Faro S."/>
            <person name="Ferguson D."/>
            <person name="Fisher S."/>
            <person name="Foley C.D."/>
            <person name="Franke A."/>
            <person name="Friedrich D."/>
            <person name="Gadbois L."/>
            <person name="Gearin G."/>
            <person name="Gearin C.R."/>
            <person name="Giannoukos G."/>
            <person name="Goode T."/>
            <person name="Graham J."/>
            <person name="Grandbois E."/>
            <person name="Grewal S."/>
            <person name="Gyaltsen K."/>
            <person name="Hafez N."/>
            <person name="Hagos B."/>
            <person name="Hall J."/>
            <person name="Henson C."/>
            <person name="Hollinger A."/>
            <person name="Honan T."/>
            <person name="Huard M.D."/>
            <person name="Hughes L."/>
            <person name="Hurhula B."/>
            <person name="Husby M.E."/>
            <person name="Kamat A."/>
            <person name="Kanga B."/>
            <person name="Kashin S."/>
            <person name="Khazanovich D."/>
            <person name="Kisner P."/>
            <person name="Lance K."/>
            <person name="Lara M."/>
            <person name="Lee W."/>
            <person name="Lennon N."/>
            <person name="Letendre F."/>
            <person name="LeVine R."/>
            <person name="Lipovsky A."/>
            <person name="Liu X."/>
            <person name="Liu J."/>
            <person name="Liu S."/>
            <person name="Lokyitsang T."/>
            <person name="Lokyitsang Y."/>
            <person name="Lubonja R."/>
            <person name="Lui A."/>
            <person name="MacDonald P."/>
            <person name="Magnisalis V."/>
            <person name="Maru K."/>
            <person name="Matthews C."/>
            <person name="McCusker W."/>
            <person name="McDonough S."/>
            <person name="Mehta T."/>
            <person name="Meldrim J."/>
            <person name="Meneus L."/>
            <person name="Mihai O."/>
            <person name="Mihalev A."/>
            <person name="Mihova T."/>
            <person name="Mittelman R."/>
            <person name="Mlenga V."/>
            <person name="Montmayeur A."/>
            <person name="Mulrain L."/>
            <person name="Navidi A."/>
            <person name="Naylor J."/>
            <person name="Negash T."/>
            <person name="Nguyen T."/>
            <person name="Nguyen N."/>
            <person name="Nicol R."/>
            <person name="Norbu C."/>
            <person name="Norbu N."/>
            <person name="Novod N."/>
            <person name="O'Neill B."/>
            <person name="Osman S."/>
            <person name="Markiewicz E."/>
            <person name="Oyono O.L."/>
            <person name="Patti C."/>
            <person name="Phunkhang P."/>
            <person name="Pierre F."/>
            <person name="Priest M."/>
            <person name="Raghuraman S."/>
            <person name="Rege F."/>
            <person name="Reyes R."/>
            <person name="Rise C."/>
            <person name="Rogov P."/>
            <person name="Ross K."/>
            <person name="Ryan E."/>
            <person name="Settipalli S."/>
            <person name="Shea T."/>
            <person name="Sherpa N."/>
            <person name="Shi L."/>
            <person name="Shih D."/>
            <person name="Sparrow T."/>
            <person name="Spaulding J."/>
            <person name="Stalker J."/>
            <person name="Stange-Thomann N."/>
            <person name="Stavropoulos S."/>
            <person name="Stone C."/>
            <person name="Strader C."/>
            <person name="Tesfaye S."/>
            <person name="Thomson T."/>
            <person name="Thoulutsang Y."/>
            <person name="Thoulutsang D."/>
            <person name="Topham K."/>
            <person name="Topping I."/>
            <person name="Tsamla T."/>
            <person name="Vassiliev H."/>
            <person name="Vo A."/>
            <person name="Wangchuk T."/>
            <person name="Wangdi T."/>
            <person name="Weiand M."/>
            <person name="Wilkinson J."/>
            <person name="Wilson A."/>
            <person name="Yadav S."/>
            <person name="Young G."/>
            <person name="Yu Q."/>
            <person name="Zembek L."/>
            <person name="Zhong D."/>
            <person name="Zimmer A."/>
            <person name="Zwirko Z."/>
            <person name="Jaffe D.B."/>
            <person name="Alvarez P."/>
            <person name="Brockman W."/>
            <person name="Butler J."/>
            <person name="Chin C."/>
            <person name="Gnerre S."/>
            <person name="Grabherr M."/>
            <person name="Kleber M."/>
            <person name="Mauceli E."/>
            <person name="MacCallum I."/>
        </authorList>
    </citation>
    <scope>NUCLEOTIDE SEQUENCE [LARGE SCALE GENOMIC DNA]</scope>
    <source>
        <strain evidence="7">Tucson 15081-1352.22</strain>
    </source>
</reference>
<dbReference type="OrthoDB" id="5835829at2759"/>
<dbReference type="InParanoid" id="B4KAJ0"/>
<comment type="catalytic activity">
    <reaction evidence="5">
        <text>glucuronate acceptor + UDP-alpha-D-glucuronate = acceptor beta-D-glucuronoside + UDP + H(+)</text>
        <dbReference type="Rhea" id="RHEA:21032"/>
        <dbReference type="ChEBI" id="CHEBI:15378"/>
        <dbReference type="ChEBI" id="CHEBI:58052"/>
        <dbReference type="ChEBI" id="CHEBI:58223"/>
        <dbReference type="ChEBI" id="CHEBI:132367"/>
        <dbReference type="ChEBI" id="CHEBI:132368"/>
        <dbReference type="EC" id="2.4.1.17"/>
    </reaction>
</comment>
<dbReference type="Proteomes" id="UP000009192">
    <property type="component" value="Unassembled WGS sequence"/>
</dbReference>
<keyword evidence="5" id="KW-1133">Transmembrane helix</keyword>
<organism evidence="6 7">
    <name type="scientific">Drosophila mojavensis</name>
    <name type="common">Fruit fly</name>
    <dbReference type="NCBI Taxonomy" id="7230"/>
    <lineage>
        <taxon>Eukaryota</taxon>
        <taxon>Metazoa</taxon>
        <taxon>Ecdysozoa</taxon>
        <taxon>Arthropoda</taxon>
        <taxon>Hexapoda</taxon>
        <taxon>Insecta</taxon>
        <taxon>Pterygota</taxon>
        <taxon>Neoptera</taxon>
        <taxon>Endopterygota</taxon>
        <taxon>Diptera</taxon>
        <taxon>Brachycera</taxon>
        <taxon>Muscomorpha</taxon>
        <taxon>Ephydroidea</taxon>
        <taxon>Drosophilidae</taxon>
        <taxon>Drosophila</taxon>
    </lineage>
</organism>
<dbReference type="SMR" id="B4KAJ0"/>
<name>B4KAJ0_DROMO</name>
<evidence type="ECO:0000256" key="2">
    <source>
        <dbReference type="ARBA" id="ARBA00022676"/>
    </source>
</evidence>
<dbReference type="EC" id="2.4.1.17" evidence="5"/>
<feature type="chain" id="PRO_5005123212" description="UDP-glucuronosyltransferase" evidence="5">
    <location>
        <begin position="24"/>
        <end position="520"/>
    </location>
</feature>
<accession>B4KAJ0</accession>
<keyword evidence="5" id="KW-0812">Transmembrane</keyword>
<keyword evidence="7" id="KW-1185">Reference proteome</keyword>
<evidence type="ECO:0000256" key="4">
    <source>
        <dbReference type="RuleBase" id="RU003718"/>
    </source>
</evidence>
<feature type="transmembrane region" description="Helical" evidence="5">
    <location>
        <begin position="474"/>
        <end position="495"/>
    </location>
</feature>
<evidence type="ECO:0000256" key="5">
    <source>
        <dbReference type="RuleBase" id="RU362059"/>
    </source>
</evidence>
<dbReference type="CDD" id="cd03784">
    <property type="entry name" value="GT1_Gtf-like"/>
    <property type="match status" value="1"/>
</dbReference>
<dbReference type="KEGG" id="dmo:Dmoj_GI22630"/>
<dbReference type="GO" id="GO:0016020">
    <property type="term" value="C:membrane"/>
    <property type="evidence" value="ECO:0007669"/>
    <property type="project" value="UniProtKB-SubCell"/>
</dbReference>
<dbReference type="PROSITE" id="PS00375">
    <property type="entry name" value="UDPGT"/>
    <property type="match status" value="1"/>
</dbReference>